<feature type="chain" id="PRO_5009527010" evidence="1">
    <location>
        <begin position="24"/>
        <end position="249"/>
    </location>
</feature>
<reference evidence="2 3" key="1">
    <citation type="journal article" date="2016" name="Nat. Commun.">
        <title>Thousands of microbial genomes shed light on interconnected biogeochemical processes in an aquifer system.</title>
        <authorList>
            <person name="Anantharaman K."/>
            <person name="Brown C.T."/>
            <person name="Hug L.A."/>
            <person name="Sharon I."/>
            <person name="Castelle C.J."/>
            <person name="Probst A.J."/>
            <person name="Thomas B.C."/>
            <person name="Singh A."/>
            <person name="Wilkins M.J."/>
            <person name="Karaoz U."/>
            <person name="Brodie E.L."/>
            <person name="Williams K.H."/>
            <person name="Hubbard S.S."/>
            <person name="Banfield J.F."/>
        </authorList>
    </citation>
    <scope>NUCLEOTIDE SEQUENCE [LARGE SCALE GENOMIC DNA]</scope>
</reference>
<dbReference type="AlphaFoldDB" id="A0A1F6UHF6"/>
<comment type="caution">
    <text evidence="2">The sequence shown here is derived from an EMBL/GenBank/DDBJ whole genome shotgun (WGS) entry which is preliminary data.</text>
</comment>
<evidence type="ECO:0000313" key="2">
    <source>
        <dbReference type="EMBL" id="OGI56817.1"/>
    </source>
</evidence>
<sequence>MEGSVFPRLLLCLVLAWGMSARAASQPELVLNNVNGPPFTNKQQTGFLDRVGQEVFRRAGLRLRLVQLPPERGLRNANAGIEDGDLTRIAGMEKNYPQLIRVPERLIDWRFSAFTRRSDLDVPAHWKSLLPHTVGIIRGWKIAEANLATAKKIVLVDDAEQLFRLLEKQRVDAVVYSREMGLWYRREHGLRDVRLLEPPLESRAMFIYLHKQHSARVAPLTAALRSVKQDGSYERFYRESITHELGGTP</sequence>
<dbReference type="Proteomes" id="UP000177950">
    <property type="component" value="Unassembled WGS sequence"/>
</dbReference>
<keyword evidence="1" id="KW-0732">Signal</keyword>
<dbReference type="PANTHER" id="PTHR35936:SF35">
    <property type="entry name" value="L-CYSTINE-BINDING PROTEIN TCYJ"/>
    <property type="match status" value="1"/>
</dbReference>
<evidence type="ECO:0000256" key="1">
    <source>
        <dbReference type="SAM" id="SignalP"/>
    </source>
</evidence>
<feature type="signal peptide" evidence="1">
    <location>
        <begin position="1"/>
        <end position="23"/>
    </location>
</feature>
<proteinExistence type="predicted"/>
<dbReference type="EMBL" id="MFSV01000172">
    <property type="protein sequence ID" value="OGI56817.1"/>
    <property type="molecule type" value="Genomic_DNA"/>
</dbReference>
<accession>A0A1F6UHF6</accession>
<organism evidence="2 3">
    <name type="scientific">Candidatus Muproteobacteria bacterium RBG_19FT_COMBO_61_10</name>
    <dbReference type="NCBI Taxonomy" id="1817761"/>
    <lineage>
        <taxon>Bacteria</taxon>
        <taxon>Pseudomonadati</taxon>
        <taxon>Pseudomonadota</taxon>
        <taxon>Candidatus Muproteobacteria</taxon>
    </lineage>
</organism>
<dbReference type="PANTHER" id="PTHR35936">
    <property type="entry name" value="MEMBRANE-BOUND LYTIC MUREIN TRANSGLYCOSYLASE F"/>
    <property type="match status" value="1"/>
</dbReference>
<dbReference type="Gene3D" id="3.40.190.10">
    <property type="entry name" value="Periplasmic binding protein-like II"/>
    <property type="match status" value="2"/>
</dbReference>
<dbReference type="SUPFAM" id="SSF53850">
    <property type="entry name" value="Periplasmic binding protein-like II"/>
    <property type="match status" value="1"/>
</dbReference>
<gene>
    <name evidence="2" type="ORF">A2V58_01495</name>
</gene>
<protein>
    <submittedName>
        <fullName evidence="2">Uncharacterized protein</fullName>
    </submittedName>
</protein>
<evidence type="ECO:0000313" key="3">
    <source>
        <dbReference type="Proteomes" id="UP000177950"/>
    </source>
</evidence>
<name>A0A1F6UHF6_9PROT</name>